<sequence>MRRVYLYTGDLFKPLDLPWEELEELREDPRRLLDTLRPHIEELLDCSVRELKLFKAMTAGGETVVEYLAALEGPAVSGEASVKLIHSPNPVEALRKYYEWEKQTTGGE</sequence>
<dbReference type="AlphaFoldDB" id="A0A7C3WWH5"/>
<dbReference type="EMBL" id="DTIB01000136">
    <property type="protein sequence ID" value="HGB25907.1"/>
    <property type="molecule type" value="Genomic_DNA"/>
</dbReference>
<name>A0A7C3WWH5_THEPE</name>
<evidence type="ECO:0000313" key="1">
    <source>
        <dbReference type="EMBL" id="HGB25907.1"/>
    </source>
</evidence>
<reference evidence="1" key="1">
    <citation type="journal article" date="2020" name="mSystems">
        <title>Genome- and Community-Level Interaction Insights into Carbon Utilization and Element Cycling Functions of Hydrothermarchaeota in Hydrothermal Sediment.</title>
        <authorList>
            <person name="Zhou Z."/>
            <person name="Liu Y."/>
            <person name="Xu W."/>
            <person name="Pan J."/>
            <person name="Luo Z.H."/>
            <person name="Li M."/>
        </authorList>
    </citation>
    <scope>NUCLEOTIDE SEQUENCE [LARGE SCALE GENOMIC DNA]</scope>
    <source>
        <strain evidence="1">SpSt-8</strain>
    </source>
</reference>
<gene>
    <name evidence="1" type="ORF">ENV88_07830</name>
</gene>
<comment type="caution">
    <text evidence="1">The sequence shown here is derived from an EMBL/GenBank/DDBJ whole genome shotgun (WGS) entry which is preliminary data.</text>
</comment>
<proteinExistence type="predicted"/>
<protein>
    <submittedName>
        <fullName evidence="1">Uncharacterized protein</fullName>
    </submittedName>
</protein>
<organism evidence="1">
    <name type="scientific">Thermofilum pendens</name>
    <dbReference type="NCBI Taxonomy" id="2269"/>
    <lineage>
        <taxon>Archaea</taxon>
        <taxon>Thermoproteota</taxon>
        <taxon>Thermoprotei</taxon>
        <taxon>Thermofilales</taxon>
        <taxon>Thermofilaceae</taxon>
        <taxon>Thermofilum</taxon>
    </lineage>
</organism>
<accession>A0A7C3WWH5</accession>